<feature type="signal peptide" evidence="1">
    <location>
        <begin position="1"/>
        <end position="19"/>
    </location>
</feature>
<gene>
    <name evidence="5" type="ORF">AWH56_023070</name>
    <name evidence="4" type="ORF">AWH56_13360</name>
    <name evidence="3" type="ORF">AWH56_13760</name>
</gene>
<dbReference type="InterPro" id="IPR038144">
    <property type="entry name" value="IPI"/>
</dbReference>
<organism evidence="3 6">
    <name type="scientific">Anaerobacillus isosaccharinicus</name>
    <dbReference type="NCBI Taxonomy" id="1532552"/>
    <lineage>
        <taxon>Bacteria</taxon>
        <taxon>Bacillati</taxon>
        <taxon>Bacillota</taxon>
        <taxon>Bacilli</taxon>
        <taxon>Bacillales</taxon>
        <taxon>Bacillaceae</taxon>
        <taxon>Anaerobacillus</taxon>
    </lineage>
</organism>
<dbReference type="PROSITE" id="PS51257">
    <property type="entry name" value="PROKAR_LIPOPROTEIN"/>
    <property type="match status" value="1"/>
</dbReference>
<dbReference type="OrthoDB" id="2453194at2"/>
<dbReference type="Gene3D" id="2.60.40.2360">
    <property type="entry name" value="Intracellular proteinase inhibitor BsuPI"/>
    <property type="match status" value="1"/>
</dbReference>
<keyword evidence="1" id="KW-0732">Signal</keyword>
<proteinExistence type="predicted"/>
<dbReference type="Proteomes" id="UP000180175">
    <property type="component" value="Chromosome"/>
</dbReference>
<protein>
    <recommendedName>
        <fullName evidence="2">Intracellular proteinase inhibitor BsuPI domain-containing protein</fullName>
    </recommendedName>
</protein>
<dbReference type="RefSeq" id="WP_071317581.1">
    <property type="nucleotide sequence ID" value="NZ_CP063356.2"/>
</dbReference>
<dbReference type="Pfam" id="PF12690">
    <property type="entry name" value="BsuPI"/>
    <property type="match status" value="1"/>
</dbReference>
<evidence type="ECO:0000313" key="3">
    <source>
        <dbReference type="EMBL" id="OIJ13509.1"/>
    </source>
</evidence>
<evidence type="ECO:0000259" key="2">
    <source>
        <dbReference type="Pfam" id="PF12690"/>
    </source>
</evidence>
<dbReference type="EMBL" id="LQXD01000123">
    <property type="protein sequence ID" value="OIJ13509.1"/>
    <property type="molecule type" value="Genomic_DNA"/>
</dbReference>
<dbReference type="KEGG" id="aia:AWH56_023070"/>
<dbReference type="InterPro" id="IPR020481">
    <property type="entry name" value="Intracell_prot_inh_BsuPI"/>
</dbReference>
<evidence type="ECO:0000313" key="6">
    <source>
        <dbReference type="Proteomes" id="UP000180175"/>
    </source>
</evidence>
<dbReference type="EMBL" id="CP063356">
    <property type="protein sequence ID" value="QOY35527.1"/>
    <property type="molecule type" value="Genomic_DNA"/>
</dbReference>
<evidence type="ECO:0000313" key="5">
    <source>
        <dbReference type="EMBL" id="QOY35527.1"/>
    </source>
</evidence>
<feature type="domain" description="Intracellular proteinase inhibitor BsuPI" evidence="2">
    <location>
        <begin position="67"/>
        <end position="149"/>
    </location>
</feature>
<name>A0A1S2LLW6_9BACI</name>
<dbReference type="AlphaFoldDB" id="A0A1S2LLW6"/>
<evidence type="ECO:0000313" key="4">
    <source>
        <dbReference type="EMBL" id="OIJ13771.1"/>
    </source>
</evidence>
<keyword evidence="6" id="KW-1185">Reference proteome</keyword>
<reference evidence="5 6" key="2">
    <citation type="journal article" date="2017" name="Genome Announc.">
        <title>Draft Genome Sequences of Four Alkaliphilic Bacteria Belonging to the Anaerobacillus Genus.</title>
        <authorList>
            <person name="Bassil N.M."/>
            <person name="Lloyd J.R."/>
        </authorList>
    </citation>
    <scope>NUCLEOTIDE SEQUENCE [LARGE SCALE GENOMIC DNA]</scope>
    <source>
        <strain evidence="5 6">NB2006</strain>
    </source>
</reference>
<accession>A0A1S2LLW6</accession>
<dbReference type="EMBL" id="LQXD01000121">
    <property type="protein sequence ID" value="OIJ13771.1"/>
    <property type="molecule type" value="Genomic_DNA"/>
</dbReference>
<feature type="chain" id="PRO_5038296480" description="Intracellular proteinase inhibitor BsuPI domain-containing protein" evidence="1">
    <location>
        <begin position="20"/>
        <end position="234"/>
    </location>
</feature>
<reference evidence="5" key="4">
    <citation type="submission" date="2020-10" db="EMBL/GenBank/DDBJ databases">
        <authorList>
            <person name="Bassil N.M."/>
            <person name="Lloyd J.R."/>
        </authorList>
    </citation>
    <scope>NUCLEOTIDE SEQUENCE</scope>
    <source>
        <strain evidence="5">NB2006</strain>
    </source>
</reference>
<reference evidence="5 6" key="3">
    <citation type="journal article" date="2019" name="Int. J. Syst. Evol. Microbiol.">
        <title>Anaerobacillus isosaccharinicus sp. nov., an alkaliphilic bacterium which degrades isosaccharinic acid.</title>
        <authorList>
            <person name="Bassil N.M."/>
            <person name="Lloyd J.R."/>
        </authorList>
    </citation>
    <scope>NUCLEOTIDE SEQUENCE [LARGE SCALE GENOMIC DNA]</scope>
    <source>
        <strain evidence="5 6">NB2006</strain>
    </source>
</reference>
<sequence>MKKHWKVLSAITLATLITAACGSNDVDQKVGGDNQTGYETPDENDSKEVINEEDVSADLQFSDGYYTFTLKNTSDKNIDFTFSSTQEYEYQIKDQSDNVVYTFSMDKMFGQQVVEKTLASGESEVINVDVNVFSSLQPGTYTLEIWSMALEAENLSSKIEFTLDEVANNLEGTYVGQIDNNSVEIIDEDGNPKAFRLTGFTNEFITSLEAEEKVNYSYYKQNEQLFLTAIHSAQ</sequence>
<reference evidence="3 6" key="1">
    <citation type="submission" date="2016-10" db="EMBL/GenBank/DDBJ databases">
        <title>Draft genome sequences of four alkaliphilic bacteria belonging to the Anaerobacillus genus.</title>
        <authorList>
            <person name="Bassil N.M."/>
            <person name="Lloyd J.R."/>
        </authorList>
    </citation>
    <scope>NUCLEOTIDE SEQUENCE [LARGE SCALE GENOMIC DNA]</scope>
    <source>
        <strain evidence="3 6">NB2006</strain>
    </source>
</reference>
<evidence type="ECO:0000256" key="1">
    <source>
        <dbReference type="SAM" id="SignalP"/>
    </source>
</evidence>